<dbReference type="SUPFAM" id="SSF56935">
    <property type="entry name" value="Porins"/>
    <property type="match status" value="1"/>
</dbReference>
<proteinExistence type="predicted"/>
<dbReference type="Pfam" id="PF13609">
    <property type="entry name" value="Porin_4"/>
    <property type="match status" value="1"/>
</dbReference>
<dbReference type="Proteomes" id="UP001379949">
    <property type="component" value="Unassembled WGS sequence"/>
</dbReference>
<keyword evidence="4" id="KW-1185">Reference proteome</keyword>
<evidence type="ECO:0000313" key="4">
    <source>
        <dbReference type="Proteomes" id="UP001379949"/>
    </source>
</evidence>
<accession>A0ABU9G5N9</accession>
<dbReference type="InterPro" id="IPR033900">
    <property type="entry name" value="Gram_neg_porin_domain"/>
</dbReference>
<evidence type="ECO:0000256" key="1">
    <source>
        <dbReference type="SAM" id="SignalP"/>
    </source>
</evidence>
<name>A0ABU9G5N9_9GAMM</name>
<reference evidence="3 4" key="1">
    <citation type="submission" date="2024-02" db="EMBL/GenBank/DDBJ databases">
        <title>Bacteria isolated from the canopy kelp, Nereocystis luetkeana.</title>
        <authorList>
            <person name="Pfister C.A."/>
            <person name="Younker I.T."/>
            <person name="Light S.H."/>
        </authorList>
    </citation>
    <scope>NUCLEOTIDE SEQUENCE [LARGE SCALE GENOMIC DNA]</scope>
    <source>
        <strain evidence="3 4">TI.4.07</strain>
    </source>
</reference>
<gene>
    <name evidence="3" type="ORF">V6242_07960</name>
</gene>
<dbReference type="InterPro" id="IPR023614">
    <property type="entry name" value="Porin_dom_sf"/>
</dbReference>
<protein>
    <submittedName>
        <fullName evidence="3">Porin</fullName>
    </submittedName>
</protein>
<dbReference type="Gene3D" id="2.40.160.10">
    <property type="entry name" value="Porin"/>
    <property type="match status" value="1"/>
</dbReference>
<feature type="chain" id="PRO_5045413296" evidence="1">
    <location>
        <begin position="26"/>
        <end position="335"/>
    </location>
</feature>
<dbReference type="EMBL" id="JBAKAR010000004">
    <property type="protein sequence ID" value="MEL0613078.1"/>
    <property type="molecule type" value="Genomic_DNA"/>
</dbReference>
<keyword evidence="1" id="KW-0732">Signal</keyword>
<dbReference type="RefSeq" id="WP_341566899.1">
    <property type="nucleotide sequence ID" value="NZ_JBAKAR010000004.1"/>
</dbReference>
<organism evidence="3 4">
    <name type="scientific">Marinomonas arenicola</name>
    <dbReference type="NCBI Taxonomy" id="569601"/>
    <lineage>
        <taxon>Bacteria</taxon>
        <taxon>Pseudomonadati</taxon>
        <taxon>Pseudomonadota</taxon>
        <taxon>Gammaproteobacteria</taxon>
        <taxon>Oceanospirillales</taxon>
        <taxon>Oceanospirillaceae</taxon>
        <taxon>Marinomonas</taxon>
    </lineage>
</organism>
<sequence>MKKYTQPLLALSLSAPLLISQMAYAADDSDEVTVSKPKFNFFTSLGVLNVEGKDFDPESFETEVGLSGMVKAKEFKMIYNLTAELSGAINSQDTGGTGGSDDIHIKEVNAIFPTAFGTIVLAPRVVSGQNKDLYSNVDLFEYNETHSNTTATPTGNTLYGQPSEGDDLIAWVSPKYKGIKLVAAALSINEDNDKDLDVKAFRAVYDQGSFNFGIGTVITNKKLASSDEDYTRSAITAGYKIDGFHVGATYEVNDDTFGTSGDYNTLGVASRYYFDDEYSLAAGYYKKDSDVEANDDDGVVLQLKKEVGKNVSFWVEGASYDKAANNFAMGVNLRY</sequence>
<feature type="signal peptide" evidence="1">
    <location>
        <begin position="1"/>
        <end position="25"/>
    </location>
</feature>
<evidence type="ECO:0000313" key="3">
    <source>
        <dbReference type="EMBL" id="MEL0613078.1"/>
    </source>
</evidence>
<evidence type="ECO:0000259" key="2">
    <source>
        <dbReference type="Pfam" id="PF13609"/>
    </source>
</evidence>
<feature type="domain" description="Porin" evidence="2">
    <location>
        <begin position="76"/>
        <end position="321"/>
    </location>
</feature>
<comment type="caution">
    <text evidence="3">The sequence shown here is derived from an EMBL/GenBank/DDBJ whole genome shotgun (WGS) entry which is preliminary data.</text>
</comment>